<dbReference type="Proteomes" id="UP000177798">
    <property type="component" value="Chromosome 2"/>
</dbReference>
<dbReference type="InterPro" id="IPR027417">
    <property type="entry name" value="P-loop_NTPase"/>
</dbReference>
<dbReference type="PANTHER" id="PTHR46411">
    <property type="entry name" value="FAMILY ATPASE, PUTATIVE-RELATED"/>
    <property type="match status" value="1"/>
</dbReference>
<evidence type="ECO:0000313" key="4">
    <source>
        <dbReference type="Proteomes" id="UP000177798"/>
    </source>
</evidence>
<dbReference type="AlphaFoldDB" id="A0A1D9PWP2"/>
<feature type="compositionally biased region" description="Polar residues" evidence="1">
    <location>
        <begin position="26"/>
        <end position="39"/>
    </location>
</feature>
<dbReference type="PANTHER" id="PTHR46411:SF2">
    <property type="entry name" value="AAA+ ATPASE DOMAIN-CONTAINING PROTEIN"/>
    <property type="match status" value="1"/>
</dbReference>
<dbReference type="SUPFAM" id="SSF52540">
    <property type="entry name" value="P-loop containing nucleoside triphosphate hydrolases"/>
    <property type="match status" value="1"/>
</dbReference>
<feature type="compositionally biased region" description="Polar residues" evidence="1">
    <location>
        <begin position="202"/>
        <end position="213"/>
    </location>
</feature>
<feature type="domain" description="AAA+ ATPase" evidence="2">
    <location>
        <begin position="996"/>
        <end position="1120"/>
    </location>
</feature>
<dbReference type="InterPro" id="IPR003959">
    <property type="entry name" value="ATPase_AAA_core"/>
</dbReference>
<feature type="region of interest" description="Disordered" evidence="1">
    <location>
        <begin position="135"/>
        <end position="215"/>
    </location>
</feature>
<feature type="region of interest" description="Disordered" evidence="1">
    <location>
        <begin position="1"/>
        <end position="47"/>
    </location>
</feature>
<dbReference type="OrthoDB" id="10042665at2759"/>
<feature type="compositionally biased region" description="Basic and acidic residues" evidence="1">
    <location>
        <begin position="415"/>
        <end position="428"/>
    </location>
</feature>
<name>A0A1D9PWP2_SCLS1</name>
<accession>A0A1D9PWP2</accession>
<feature type="compositionally biased region" description="Polar residues" evidence="1">
    <location>
        <begin position="312"/>
        <end position="321"/>
    </location>
</feature>
<gene>
    <name evidence="3" type="ORF">sscle_02g017890</name>
</gene>
<feature type="compositionally biased region" description="Low complexity" evidence="1">
    <location>
        <begin position="269"/>
        <end position="293"/>
    </location>
</feature>
<protein>
    <recommendedName>
        <fullName evidence="2">AAA+ ATPase domain-containing protein</fullName>
    </recommendedName>
</protein>
<feature type="compositionally biased region" description="Polar residues" evidence="1">
    <location>
        <begin position="244"/>
        <end position="262"/>
    </location>
</feature>
<dbReference type="GO" id="GO:0016887">
    <property type="term" value="F:ATP hydrolysis activity"/>
    <property type="evidence" value="ECO:0007669"/>
    <property type="project" value="InterPro"/>
</dbReference>
<organism evidence="3 4">
    <name type="scientific">Sclerotinia sclerotiorum (strain ATCC 18683 / 1980 / Ss-1)</name>
    <name type="common">White mold</name>
    <name type="synonym">Whetzelinia sclerotiorum</name>
    <dbReference type="NCBI Taxonomy" id="665079"/>
    <lineage>
        <taxon>Eukaryota</taxon>
        <taxon>Fungi</taxon>
        <taxon>Dikarya</taxon>
        <taxon>Ascomycota</taxon>
        <taxon>Pezizomycotina</taxon>
        <taxon>Leotiomycetes</taxon>
        <taxon>Helotiales</taxon>
        <taxon>Sclerotiniaceae</taxon>
        <taxon>Sclerotinia</taxon>
    </lineage>
</organism>
<dbReference type="EMBL" id="CP017815">
    <property type="protein sequence ID" value="APA07019.1"/>
    <property type="molecule type" value="Genomic_DNA"/>
</dbReference>
<feature type="compositionally biased region" description="Basic and acidic residues" evidence="1">
    <location>
        <begin position="8"/>
        <end position="25"/>
    </location>
</feature>
<dbReference type="GO" id="GO:0005524">
    <property type="term" value="F:ATP binding"/>
    <property type="evidence" value="ECO:0007669"/>
    <property type="project" value="InterPro"/>
</dbReference>
<sequence>MENADVAVSDKARSSEHYSEMDRESATQNDISQRGSSPSGKAMDRQREAQEYIRNRRAQATVADEADENVMVNNVSQFGPQNISTESEDDEQKLLITLAEKYNYNLYLPPGNSGSPIIEHTNYAALLHRNAPSLPQTRQITDGHDSWHHSRPRNRSGSPQAEDPPRTPSPSIRHLDNTQITPSPPPPIPTAPISDFRPGPIFSTSHMPYQANNPRAPAYATNLRQYAERNRTPGKKQTSERSGFENNTANSETQPSVNSQLSDRYRHNQISSSPHQKSQSPQAAPPTQWAAPKPARNNANIVQNLQDSQALQLAESGSQPSRLHPVSYPPQSRQEASQQNVEHGHESSHPSGPELWSHNNRLPQKNYPTPDSVSGNSRRQMSYAQQNNARNSPKAFGHAPAGQLTPLPQGHHGNHGHETYGPHHEHDMTPSNYGYDQSSQGEFSPPTTIPNQSNFTPESHGNSTRGHAGGYSSEHQFEQSMDGRRPQIHGSISSTTLHRQSNFVDWKSQLCQLFNAPHDSHDEDLFKMLEMTRSKLLSDSRDANQEKLALPYHTIYRVRCHQKEQSYMFLDTPWLVKDSPTGEHIHGSIIVRNIALHTREYTNLSFIVYKDYACCRPKLDKINTSNPTKPKSACSEQPSSNGENELAEFLVGESVCLIGSELSAGLKRLTRQNIQENSYYPSFNVGTEFKAPYPWFYHQRAPLEERRRQLKPELLTRVNSFVEYVNESFGPEYAIVDSLLSQGKISRRYLCYLYSPDTVILRADKDDEEKKKAYLTKSWLHLPVGGSPKGTGESATLTTSLLVSSWTFDGFFQENVELITIDDFKTSEEVVKITALSTYPMRYADPTIGTSLRKQGEMFWKFRKACYIYYSDEDESEENIGQSRYMIDIETYKKLHPKSAGAKPPNRDDLGPLVMASDIPPEGVFTLLLPSTIIGFNMQEKKWVDLEVGRMYAVKWNKDPFETLARDNDTKILITSLVANQIKDEQSPGLIGRKGNGSIILLHGSSGTGKTLTAESVSEVVEKPLYVTSCSEIGTTPEALEKSLERIFFLGRVWKCVILLEDAEMFLEKRTLGDLQRNALISVFLRILESYNGIIILTSSPITTMDEAFKSRIQLFLRYTPLTFAQRAKIWESHIKQLESLESLFNPSTINISELRANLSMLAKYKLNGHEIGHAVRTARQLALWKGIPMGFEEVQYAVSVAGGYDNTNEEDKRNAGDIVKRVVGDTDDDPYDGVEDLMSVAEL</sequence>
<dbReference type="VEuPathDB" id="FungiDB:sscle_02g017890"/>
<evidence type="ECO:0000259" key="2">
    <source>
        <dbReference type="SMART" id="SM00382"/>
    </source>
</evidence>
<feature type="compositionally biased region" description="Basic and acidic residues" evidence="1">
    <location>
        <begin position="229"/>
        <end position="243"/>
    </location>
</feature>
<feature type="region of interest" description="Disordered" evidence="1">
    <location>
        <begin position="312"/>
        <end position="490"/>
    </location>
</feature>
<reference evidence="4" key="1">
    <citation type="journal article" date="2017" name="Genome Biol. Evol.">
        <title>The complete genome sequence of the phytopathogenic fungus Sclerotinia sclerotiorum reveals insights into the genome architecture of broad host range pathogens.</title>
        <authorList>
            <person name="Derbyshire M."/>
            <person name="Denton-Giles M."/>
            <person name="Hegedus D."/>
            <person name="Seifbarghy S."/>
            <person name="Rollins J."/>
            <person name="van Kan J."/>
            <person name="Seidl M.F."/>
            <person name="Faino L."/>
            <person name="Mbengue M."/>
            <person name="Navaud O."/>
            <person name="Raffaele S."/>
            <person name="Hammond-Kosack K."/>
            <person name="Heard S."/>
            <person name="Oliver R."/>
        </authorList>
    </citation>
    <scope>NUCLEOTIDE SEQUENCE [LARGE SCALE GENOMIC DNA]</scope>
    <source>
        <strain evidence="4">ATCC 18683 / 1980 / Ss-1</strain>
    </source>
</reference>
<evidence type="ECO:0000256" key="1">
    <source>
        <dbReference type="SAM" id="MobiDB-lite"/>
    </source>
</evidence>
<proteinExistence type="predicted"/>
<feature type="compositionally biased region" description="Basic and acidic residues" evidence="1">
    <location>
        <begin position="475"/>
        <end position="485"/>
    </location>
</feature>
<dbReference type="Pfam" id="PF00004">
    <property type="entry name" value="AAA"/>
    <property type="match status" value="1"/>
</dbReference>
<feature type="compositionally biased region" description="Polar residues" evidence="1">
    <location>
        <begin position="329"/>
        <end position="341"/>
    </location>
</feature>
<dbReference type="SMART" id="SM00382">
    <property type="entry name" value="AAA"/>
    <property type="match status" value="1"/>
</dbReference>
<evidence type="ECO:0000313" key="3">
    <source>
        <dbReference type="EMBL" id="APA07019.1"/>
    </source>
</evidence>
<feature type="compositionally biased region" description="Polar residues" evidence="1">
    <location>
        <begin position="429"/>
        <end position="465"/>
    </location>
</feature>
<feature type="region of interest" description="Disordered" evidence="1">
    <location>
        <begin position="229"/>
        <end position="293"/>
    </location>
</feature>
<feature type="compositionally biased region" description="Polar residues" evidence="1">
    <location>
        <begin position="357"/>
        <end position="391"/>
    </location>
</feature>
<dbReference type="Gene3D" id="3.40.50.300">
    <property type="entry name" value="P-loop containing nucleotide triphosphate hydrolases"/>
    <property type="match status" value="1"/>
</dbReference>
<dbReference type="InterPro" id="IPR003593">
    <property type="entry name" value="AAA+_ATPase"/>
</dbReference>